<dbReference type="Gene3D" id="3.30.1330.30">
    <property type="match status" value="1"/>
</dbReference>
<dbReference type="InterPro" id="IPR004441">
    <property type="entry name" value="rRNA_MeTrfase_TrmH"/>
</dbReference>
<dbReference type="Pfam" id="PF08032">
    <property type="entry name" value="SpoU_sub_bind"/>
    <property type="match status" value="1"/>
</dbReference>
<dbReference type="SUPFAM" id="SSF55315">
    <property type="entry name" value="L30e-like"/>
    <property type="match status" value="1"/>
</dbReference>
<dbReference type="InterPro" id="IPR029026">
    <property type="entry name" value="tRNA_m1G_MTases_N"/>
</dbReference>
<proteinExistence type="predicted"/>
<gene>
    <name evidence="4" type="primary">rlmB</name>
    <name evidence="4" type="ORF">DZC52_01905</name>
</gene>
<dbReference type="Pfam" id="PF00588">
    <property type="entry name" value="SpoU_methylase"/>
    <property type="match status" value="1"/>
</dbReference>
<dbReference type="EMBL" id="QUZK01000012">
    <property type="protein sequence ID" value="RFF32245.1"/>
    <property type="molecule type" value="Genomic_DNA"/>
</dbReference>
<reference evidence="4 5" key="1">
    <citation type="submission" date="2018-08" db="EMBL/GenBank/DDBJ databases">
        <title>Wenzhouxiangella salilacus sp. nov., a novel bacterium isolated from a saline lake in Xinjiang Province, China.</title>
        <authorList>
            <person name="Han S."/>
        </authorList>
    </citation>
    <scope>NUCLEOTIDE SEQUENCE [LARGE SCALE GENOMIC DNA]</scope>
    <source>
        <strain evidence="4 5">XDB06</strain>
    </source>
</reference>
<dbReference type="GO" id="GO:0003723">
    <property type="term" value="F:RNA binding"/>
    <property type="evidence" value="ECO:0007669"/>
    <property type="project" value="InterPro"/>
</dbReference>
<dbReference type="Proteomes" id="UP000260351">
    <property type="component" value="Unassembled WGS sequence"/>
</dbReference>
<keyword evidence="1 4" id="KW-0489">Methyltransferase</keyword>
<organism evidence="4 5">
    <name type="scientific">Wenzhouxiangella sediminis</name>
    <dbReference type="NCBI Taxonomy" id="1792836"/>
    <lineage>
        <taxon>Bacteria</taxon>
        <taxon>Pseudomonadati</taxon>
        <taxon>Pseudomonadota</taxon>
        <taxon>Gammaproteobacteria</taxon>
        <taxon>Chromatiales</taxon>
        <taxon>Wenzhouxiangellaceae</taxon>
        <taxon>Wenzhouxiangella</taxon>
    </lineage>
</organism>
<accession>A0A3E1KD47</accession>
<evidence type="ECO:0000256" key="1">
    <source>
        <dbReference type="ARBA" id="ARBA00022603"/>
    </source>
</evidence>
<dbReference type="InterPro" id="IPR029028">
    <property type="entry name" value="Alpha/beta_knot_MTases"/>
</dbReference>
<dbReference type="PANTHER" id="PTHR46429">
    <property type="entry name" value="23S RRNA (GUANOSINE-2'-O-)-METHYLTRANSFERASE RLMB"/>
    <property type="match status" value="1"/>
</dbReference>
<evidence type="ECO:0000259" key="3">
    <source>
        <dbReference type="SMART" id="SM00967"/>
    </source>
</evidence>
<dbReference type="InterPro" id="IPR029064">
    <property type="entry name" value="Ribosomal_eL30-like_sf"/>
</dbReference>
<sequence length="244" mass="25944">MKRELAMGINAVEGLLRHAPERIVRAWLKPAGRRIGELEADLRAAGVAVERAEERALDRMAGKVRHQGVIAEFTPRQPGDDRRLQELLESIDERALFLVLDGVQDPGNLGACLRTAAAAGVTAVVIPRNKAVGLTPAARRAAAGAAERVELVVVTNLARSLRALADHGVWRVGLAAGTGNSLFGARLDGALALVLGGEEGGMRRLTREHCDELVEIPMPGEIESLNVSVAAGVALFAAVERRTQ</sequence>
<dbReference type="SMART" id="SM00967">
    <property type="entry name" value="SpoU_sub_bind"/>
    <property type="match status" value="1"/>
</dbReference>
<dbReference type="RefSeq" id="WP_116649427.1">
    <property type="nucleotide sequence ID" value="NZ_QUZK01000012.1"/>
</dbReference>
<evidence type="ECO:0000256" key="2">
    <source>
        <dbReference type="ARBA" id="ARBA00022679"/>
    </source>
</evidence>
<evidence type="ECO:0000313" key="4">
    <source>
        <dbReference type="EMBL" id="RFF32245.1"/>
    </source>
</evidence>
<comment type="caution">
    <text evidence="4">The sequence shown here is derived from an EMBL/GenBank/DDBJ whole genome shotgun (WGS) entry which is preliminary data.</text>
</comment>
<dbReference type="InterPro" id="IPR013123">
    <property type="entry name" value="SpoU_subst-bd"/>
</dbReference>
<keyword evidence="2 4" id="KW-0808">Transferase</keyword>
<name>A0A3E1KD47_9GAMM</name>
<feature type="domain" description="RNA 2-O ribose methyltransferase substrate binding" evidence="3">
    <location>
        <begin position="5"/>
        <end position="79"/>
    </location>
</feature>
<dbReference type="OrthoDB" id="9785673at2"/>
<dbReference type="InterPro" id="IPR001537">
    <property type="entry name" value="SpoU_MeTrfase"/>
</dbReference>
<dbReference type="SUPFAM" id="SSF75217">
    <property type="entry name" value="alpha/beta knot"/>
    <property type="match status" value="1"/>
</dbReference>
<dbReference type="PANTHER" id="PTHR46429:SF1">
    <property type="entry name" value="23S RRNA (GUANOSINE-2'-O-)-METHYLTRANSFERASE RLMB"/>
    <property type="match status" value="1"/>
</dbReference>
<protein>
    <submittedName>
        <fullName evidence="4">23S rRNA (Guanosine(2251)-2'-O)-methyltransferase RlmB</fullName>
    </submittedName>
</protein>
<keyword evidence="5" id="KW-1185">Reference proteome</keyword>
<dbReference type="Gene3D" id="3.40.1280.10">
    <property type="match status" value="1"/>
</dbReference>
<dbReference type="CDD" id="cd18103">
    <property type="entry name" value="SpoU-like_RlmB"/>
    <property type="match status" value="1"/>
</dbReference>
<dbReference type="AlphaFoldDB" id="A0A3E1KD47"/>
<dbReference type="GO" id="GO:0070039">
    <property type="term" value="F:rRNA (guanosine-2'-O-)-methyltransferase activity"/>
    <property type="evidence" value="ECO:0007669"/>
    <property type="project" value="TreeGrafter"/>
</dbReference>
<dbReference type="GO" id="GO:0005829">
    <property type="term" value="C:cytosol"/>
    <property type="evidence" value="ECO:0007669"/>
    <property type="project" value="TreeGrafter"/>
</dbReference>
<dbReference type="NCBIfam" id="TIGR00186">
    <property type="entry name" value="rRNA_methyl_3"/>
    <property type="match status" value="1"/>
</dbReference>
<evidence type="ECO:0000313" key="5">
    <source>
        <dbReference type="Proteomes" id="UP000260351"/>
    </source>
</evidence>